<dbReference type="Gene3D" id="3.90.176.10">
    <property type="entry name" value="Toxin ADP-ribosyltransferase, Chain A, domain 1"/>
    <property type="match status" value="1"/>
</dbReference>
<gene>
    <name evidence="1" type="ORF">SNE40_012449</name>
</gene>
<evidence type="ECO:0000313" key="1">
    <source>
        <dbReference type="EMBL" id="KAK6180262.1"/>
    </source>
</evidence>
<name>A0AAN8JNW9_PATCE</name>
<organism evidence="1 2">
    <name type="scientific">Patella caerulea</name>
    <name type="common">Rayed Mediterranean limpet</name>
    <dbReference type="NCBI Taxonomy" id="87958"/>
    <lineage>
        <taxon>Eukaryota</taxon>
        <taxon>Metazoa</taxon>
        <taxon>Spiralia</taxon>
        <taxon>Lophotrochozoa</taxon>
        <taxon>Mollusca</taxon>
        <taxon>Gastropoda</taxon>
        <taxon>Patellogastropoda</taxon>
        <taxon>Patelloidea</taxon>
        <taxon>Patellidae</taxon>
        <taxon>Patella</taxon>
    </lineage>
</organism>
<dbReference type="EMBL" id="JAZGQO010000008">
    <property type="protein sequence ID" value="KAK6180262.1"/>
    <property type="molecule type" value="Genomic_DNA"/>
</dbReference>
<comment type="caution">
    <text evidence="1">The sequence shown here is derived from an EMBL/GenBank/DDBJ whole genome shotgun (WGS) entry which is preliminary data.</text>
</comment>
<accession>A0AAN8JNW9</accession>
<proteinExistence type="predicted"/>
<dbReference type="Proteomes" id="UP001347796">
    <property type="component" value="Unassembled WGS sequence"/>
</dbReference>
<evidence type="ECO:0000313" key="2">
    <source>
        <dbReference type="Proteomes" id="UP001347796"/>
    </source>
</evidence>
<dbReference type="AlphaFoldDB" id="A0AAN8JNW9"/>
<protein>
    <submittedName>
        <fullName evidence="1">Uncharacterized protein</fullName>
    </submittedName>
</protein>
<reference evidence="1 2" key="1">
    <citation type="submission" date="2024-01" db="EMBL/GenBank/DDBJ databases">
        <title>The genome of the rayed Mediterranean limpet Patella caerulea (Linnaeus, 1758).</title>
        <authorList>
            <person name="Anh-Thu Weber A."/>
            <person name="Halstead-Nussloch G."/>
        </authorList>
    </citation>
    <scope>NUCLEOTIDE SEQUENCE [LARGE SCALE GENOMIC DNA]</scope>
    <source>
        <strain evidence="1">AATW-2023a</strain>
        <tissue evidence="1">Whole specimen</tissue>
    </source>
</reference>
<sequence>MAMPIEGNPHMRFESEIDLVPYNSSIPGITDFSKPTTESDETLLNVLLKEAEAGSFNHETWSEARNYTKSSQHIKPCKEAAVNPSFLEAWNAADEESSRLRKLVKKYKTTLKRSEIKLIMAYTYEGEPGKPQFYEELNEDFRKNALTGGRFPYAKRVLRNALIKLEKFQKKRWYEVT</sequence>
<keyword evidence="2" id="KW-1185">Reference proteome</keyword>